<proteinExistence type="predicted"/>
<dbReference type="EMBL" id="CP013200">
    <property type="protein sequence ID" value="ALO68320.1"/>
    <property type="molecule type" value="Genomic_DNA"/>
</dbReference>
<evidence type="ECO:0008006" key="3">
    <source>
        <dbReference type="Google" id="ProtNLM"/>
    </source>
</evidence>
<evidence type="ECO:0000313" key="1">
    <source>
        <dbReference type="EMBL" id="ALO68320.1"/>
    </source>
</evidence>
<dbReference type="OrthoDB" id="3234479at2"/>
<gene>
    <name evidence="1" type="ORF">AS189_04405</name>
</gene>
<organism evidence="1 2">
    <name type="scientific">Arthrobacter alpinus</name>
    <dbReference type="NCBI Taxonomy" id="656366"/>
    <lineage>
        <taxon>Bacteria</taxon>
        <taxon>Bacillati</taxon>
        <taxon>Actinomycetota</taxon>
        <taxon>Actinomycetes</taxon>
        <taxon>Micrococcales</taxon>
        <taxon>Micrococcaceae</taxon>
        <taxon>Arthrobacter</taxon>
    </lineage>
</organism>
<dbReference type="AlphaFoldDB" id="A0A0S2M485"/>
<dbReference type="Gene3D" id="3.40.960.10">
    <property type="entry name" value="VSR Endonuclease"/>
    <property type="match status" value="1"/>
</dbReference>
<dbReference type="SUPFAM" id="SSF52980">
    <property type="entry name" value="Restriction endonuclease-like"/>
    <property type="match status" value="1"/>
</dbReference>
<name>A0A0S2M485_9MICC</name>
<dbReference type="InterPro" id="IPR011335">
    <property type="entry name" value="Restrct_endonuc-II-like"/>
</dbReference>
<reference evidence="2" key="1">
    <citation type="submission" date="2015-11" db="EMBL/GenBank/DDBJ databases">
        <authorList>
            <person name="Kumar R."/>
            <person name="Singh D."/>
            <person name="Swarnkar M.K."/>
            <person name="Singh A.K."/>
            <person name="Kumar S."/>
        </authorList>
    </citation>
    <scope>NUCLEOTIDE SEQUENCE [LARGE SCALE GENOMIC DNA]</scope>
    <source>
        <strain evidence="2">ERGS4:06</strain>
    </source>
</reference>
<evidence type="ECO:0000313" key="2">
    <source>
        <dbReference type="Proteomes" id="UP000059574"/>
    </source>
</evidence>
<sequence length="211" mass="23584">MDEFGGVPVTSAARTFLDIAPLLTVDELVVVGDQIVCCHQRNNGRVRIATVELNVLQAYLAQHTGARGYTKLRAAMELVRVGVDSAPETRLRLTINRSGLPEFQPNHKIMDDAGHSLVEPDLACPKYRTCTEYDGEHHDSPEQRAKDRDRDFITQSLGWHQVVLRREDMRNGGLIAVTKLARMLVRGGWPDPQNLATRSMLGALNVRKDFS</sequence>
<reference evidence="1 2" key="2">
    <citation type="journal article" date="2016" name="J. Biotechnol.">
        <title>Complete genome sequence of Arthrobacter alpinus ERGS4:06, a yellow pigmented bacterium tolerant to cold and radiations isolated from Sikkim Himalaya.</title>
        <authorList>
            <person name="Kumar R."/>
            <person name="Singh D."/>
            <person name="Swarnkar M.K."/>
            <person name="Singh A.K."/>
            <person name="Kumar S."/>
        </authorList>
    </citation>
    <scope>NUCLEOTIDE SEQUENCE [LARGE SCALE GENOMIC DNA]</scope>
    <source>
        <strain evidence="1 2">ERGS4:06</strain>
    </source>
</reference>
<protein>
    <recommendedName>
        <fullName evidence="3">DUF559 domain-containing protein</fullName>
    </recommendedName>
</protein>
<accession>A0A0S2M485</accession>
<dbReference type="Proteomes" id="UP000059574">
    <property type="component" value="Chromosome"/>
</dbReference>